<feature type="transmembrane region" description="Helical" evidence="8">
    <location>
        <begin position="92"/>
        <end position="111"/>
    </location>
</feature>
<comment type="subcellular location">
    <subcellularLocation>
        <location evidence="1">Cell membrane</location>
        <topology evidence="1">Multi-pass membrane protein</topology>
    </subcellularLocation>
</comment>
<keyword evidence="4" id="KW-1003">Cell membrane</keyword>
<evidence type="ECO:0000256" key="8">
    <source>
        <dbReference type="SAM" id="Phobius"/>
    </source>
</evidence>
<evidence type="ECO:0000256" key="4">
    <source>
        <dbReference type="ARBA" id="ARBA00022475"/>
    </source>
</evidence>
<feature type="transmembrane region" description="Helical" evidence="8">
    <location>
        <begin position="147"/>
        <end position="169"/>
    </location>
</feature>
<dbReference type="PANTHER" id="PTHR30472">
    <property type="entry name" value="FERRIC ENTEROBACTIN TRANSPORT SYSTEM PERMEASE PROTEIN"/>
    <property type="match status" value="1"/>
</dbReference>
<dbReference type="CDD" id="cd06550">
    <property type="entry name" value="TM_ABC_iron-siderophores_like"/>
    <property type="match status" value="1"/>
</dbReference>
<keyword evidence="7 8" id="KW-0472">Membrane</keyword>
<protein>
    <submittedName>
        <fullName evidence="9">ABC transporter permease</fullName>
    </submittedName>
</protein>
<gene>
    <name evidence="9" type="ORF">AB5I84_01000</name>
</gene>
<dbReference type="EMBL" id="JBGCUO010000001">
    <property type="protein sequence ID" value="MEY1660722.1"/>
    <property type="molecule type" value="Genomic_DNA"/>
</dbReference>
<dbReference type="SUPFAM" id="SSF81345">
    <property type="entry name" value="ABC transporter involved in vitamin B12 uptake, BtuC"/>
    <property type="match status" value="1"/>
</dbReference>
<reference evidence="9 10" key="1">
    <citation type="submission" date="2024-07" db="EMBL/GenBank/DDBJ databases">
        <authorList>
            <person name="Ren Q."/>
        </authorList>
    </citation>
    <scope>NUCLEOTIDE SEQUENCE [LARGE SCALE GENOMIC DNA]</scope>
    <source>
        <strain evidence="9 10">REN37</strain>
    </source>
</reference>
<proteinExistence type="inferred from homology"/>
<dbReference type="Pfam" id="PF01032">
    <property type="entry name" value="FecCD"/>
    <property type="match status" value="1"/>
</dbReference>
<comment type="similarity">
    <text evidence="2">Belongs to the binding-protein-dependent transport system permease family. FecCD subfamily.</text>
</comment>
<dbReference type="InterPro" id="IPR000522">
    <property type="entry name" value="ABC_transptr_permease_BtuC"/>
</dbReference>
<dbReference type="InterPro" id="IPR037294">
    <property type="entry name" value="ABC_BtuC-like"/>
</dbReference>
<feature type="transmembrane region" description="Helical" evidence="8">
    <location>
        <begin position="231"/>
        <end position="248"/>
    </location>
</feature>
<accession>A0ABV4AD05</accession>
<dbReference type="RefSeq" id="WP_369453965.1">
    <property type="nucleotide sequence ID" value="NZ_JBGCUO010000001.1"/>
</dbReference>
<evidence type="ECO:0000256" key="3">
    <source>
        <dbReference type="ARBA" id="ARBA00022448"/>
    </source>
</evidence>
<evidence type="ECO:0000256" key="6">
    <source>
        <dbReference type="ARBA" id="ARBA00022989"/>
    </source>
</evidence>
<dbReference type="PANTHER" id="PTHR30472:SF27">
    <property type="entry name" value="PETROBACTIN IMPORT SYSTEM PERMEASE PROTEIN YCLN"/>
    <property type="match status" value="1"/>
</dbReference>
<keyword evidence="6 8" id="KW-1133">Transmembrane helix</keyword>
<sequence>MTLVHPTGRVRNAAFFALSLLALALLVLVSISIGAGDFSWSELRHGRASEAWSLVAISRLPRTLALLLAGVSLAVAGFLMQMIVQNRYVEPTTAGTSESAMLGILFVMLVMPDIPVIGRMLIASGFALAGTLLFLLILQRVPLRSPFLAPLIGLVLGGVVHAVATYFAYRHDMMQSLHAWMTGDFSGVLRGRYEMLWIGCVLAAVTYLVADRFTILGMGKGFSTNLGINHRGLMLFGLVIIALIATVVGVTAGTIPFLGLIVPNVVSLVLGDNMRRALPWIALMGGGLVLLCDIIGRLVRYPYEIPIGVIMGVVGSMLFLLLILRGREVPS</sequence>
<evidence type="ECO:0000256" key="7">
    <source>
        <dbReference type="ARBA" id="ARBA00023136"/>
    </source>
</evidence>
<feature type="transmembrane region" description="Helical" evidence="8">
    <location>
        <begin position="117"/>
        <end position="138"/>
    </location>
</feature>
<evidence type="ECO:0000313" key="10">
    <source>
        <dbReference type="Proteomes" id="UP001562065"/>
    </source>
</evidence>
<feature type="transmembrane region" description="Helical" evidence="8">
    <location>
        <begin position="189"/>
        <end position="210"/>
    </location>
</feature>
<evidence type="ECO:0000256" key="5">
    <source>
        <dbReference type="ARBA" id="ARBA00022692"/>
    </source>
</evidence>
<evidence type="ECO:0000256" key="2">
    <source>
        <dbReference type="ARBA" id="ARBA00007935"/>
    </source>
</evidence>
<evidence type="ECO:0000313" key="9">
    <source>
        <dbReference type="EMBL" id="MEY1660722.1"/>
    </source>
</evidence>
<keyword evidence="3" id="KW-0813">Transport</keyword>
<dbReference type="Gene3D" id="1.10.3470.10">
    <property type="entry name" value="ABC transporter involved in vitamin B12 uptake, BtuC"/>
    <property type="match status" value="1"/>
</dbReference>
<keyword evidence="5 8" id="KW-0812">Transmembrane</keyword>
<feature type="transmembrane region" description="Helical" evidence="8">
    <location>
        <begin position="305"/>
        <end position="324"/>
    </location>
</feature>
<dbReference type="Proteomes" id="UP001562065">
    <property type="component" value="Unassembled WGS sequence"/>
</dbReference>
<evidence type="ECO:0000256" key="1">
    <source>
        <dbReference type="ARBA" id="ARBA00004651"/>
    </source>
</evidence>
<name>A0ABV4AD05_9GAMM</name>
<keyword evidence="10" id="KW-1185">Reference proteome</keyword>
<organism evidence="9 10">
    <name type="scientific">Isoalcanivorax beigongshangi</name>
    <dbReference type="NCBI Taxonomy" id="3238810"/>
    <lineage>
        <taxon>Bacteria</taxon>
        <taxon>Pseudomonadati</taxon>
        <taxon>Pseudomonadota</taxon>
        <taxon>Gammaproteobacteria</taxon>
        <taxon>Oceanospirillales</taxon>
        <taxon>Alcanivoracaceae</taxon>
        <taxon>Isoalcanivorax</taxon>
    </lineage>
</organism>
<feature type="transmembrane region" description="Helical" evidence="8">
    <location>
        <begin position="60"/>
        <end position="80"/>
    </location>
</feature>
<comment type="caution">
    <text evidence="9">The sequence shown here is derived from an EMBL/GenBank/DDBJ whole genome shotgun (WGS) entry which is preliminary data.</text>
</comment>
<feature type="transmembrane region" description="Helical" evidence="8">
    <location>
        <begin position="278"/>
        <end position="299"/>
    </location>
</feature>